<evidence type="ECO:0000256" key="13">
    <source>
        <dbReference type="ARBA" id="ARBA00022759"/>
    </source>
</evidence>
<dbReference type="SUPFAM" id="SSF56281">
    <property type="entry name" value="Metallo-hydrolase/oxidoreductase"/>
    <property type="match status" value="2"/>
</dbReference>
<comment type="cofactor">
    <cofactor evidence="2">
        <name>Ca(2+)</name>
        <dbReference type="ChEBI" id="CHEBI:29108"/>
    </cofactor>
</comment>
<feature type="compositionally biased region" description="Basic and acidic residues" evidence="21">
    <location>
        <begin position="54"/>
        <end position="81"/>
    </location>
</feature>
<keyword evidence="15" id="KW-0862">Zinc</keyword>
<keyword evidence="16" id="KW-0106">Calcium</keyword>
<dbReference type="GO" id="GO:0046872">
    <property type="term" value="F:metal ion binding"/>
    <property type="evidence" value="ECO:0007669"/>
    <property type="project" value="UniProtKB-KW"/>
</dbReference>
<evidence type="ECO:0000256" key="5">
    <source>
        <dbReference type="ARBA" id="ARBA00001947"/>
    </source>
</evidence>
<sequence>MLTSMSHYVPQNLSLFGFSPLKSSSFALFRRPFSLYPILASAPSRRPPRTAGYRRSDPSPRRKWSSFEEEKSRHRKGMMEKDRTDSFEFNKRRFEGLDKIDKPKKNLKRQTRTLNPTNTIAYVQILGTGMDTQDTSPSVLLFFDKQRFIFNAGEGLQRFCTEHKIKLSKVDHIFLSRVCSETAGGLPGLLLTLAGIGEEGLSVNVWGPSDIKYLVDAMRSFIPRAAMVHTRSFGPSLNTSDSMPEIGSSKPKDDPFVLVDDEVVKISAIILEPSRLEESGSKTGETSVIYVCELPEIKGKFDPKKAMALGLRAGPKYSYLQSGQSVKSDFKDITVHPSDVMGPSVPGPVVLLVDCPTESHAEELLSIPSMKNYYSCPDNSTDEAKLVNCIIHLSPASVTNSSTYLSWMKRFHSAQHILAGHEAKNMVFPILRASSRITARLNYLCPQFFPAPGFWSSQHGINNSINPTSLSKCFDSSLGESISAENLLKFTLRPHGSLGVDRSCIPSRLTSLRVMDELLSEIPEISSKTEEIKRLWNGLDNKMMIEEPWLGESTVPRCLENIRRDDMEIVLLGTGSSQPSKYRNVTAIYIDLFSRGSILLDCGEGTLGQLKRRYGLEGADEAVRNLRCIWISHIHADHHTGLARILARRRELLKGVAHEPAIVVGPRPLKNFLDAYQRLEDLDMEFLDCRNTTKTSWASLETTHPEQITSNGNAEGSLFSKGSPMQSIYKRPSRPITDNSSALPFLKKLKKVLGEMGLEDLISFPVVHCPQAFGVVLKAAQRKNIAGDEIPGWKMVYSGDTRPCPEMVEASRGATVLIHEATFEDALVEEAVAKNHSTTKEAIDVGSAAGVYRIVLTHFSQRYPKIPVIDESHMHNTCIGFDMMSINMADLHVLPKILPYFKTLFRNQVLEEEEEETEDDDGLIRDKVPSFFIN</sequence>
<dbReference type="GO" id="GO:0042781">
    <property type="term" value="F:3'-tRNA processing endoribonuclease activity"/>
    <property type="evidence" value="ECO:0007669"/>
    <property type="project" value="UniProtKB-EC"/>
</dbReference>
<comment type="cofactor">
    <cofactor evidence="3">
        <name>Mn(2+)</name>
        <dbReference type="ChEBI" id="CHEBI:29035"/>
    </cofactor>
</comment>
<dbReference type="EMBL" id="JBANAX010000645">
    <property type="protein sequence ID" value="KAL1199456.1"/>
    <property type="molecule type" value="Genomic_DNA"/>
</dbReference>
<evidence type="ECO:0000256" key="20">
    <source>
        <dbReference type="ARBA" id="ARBA00023211"/>
    </source>
</evidence>
<dbReference type="Pfam" id="PF13691">
    <property type="entry name" value="Lactamase_B_4"/>
    <property type="match status" value="1"/>
</dbReference>
<dbReference type="InterPro" id="IPR047151">
    <property type="entry name" value="RNZ2-like"/>
</dbReference>
<evidence type="ECO:0000256" key="15">
    <source>
        <dbReference type="ARBA" id="ARBA00022833"/>
    </source>
</evidence>
<dbReference type="Proteomes" id="UP001558713">
    <property type="component" value="Unassembled WGS sequence"/>
</dbReference>
<comment type="cofactor">
    <cofactor evidence="5">
        <name>Zn(2+)</name>
        <dbReference type="ChEBI" id="CHEBI:29105"/>
    </cofactor>
</comment>
<evidence type="ECO:0000256" key="2">
    <source>
        <dbReference type="ARBA" id="ARBA00001913"/>
    </source>
</evidence>
<evidence type="ECO:0000313" key="24">
    <source>
        <dbReference type="Proteomes" id="UP001558713"/>
    </source>
</evidence>
<evidence type="ECO:0000256" key="19">
    <source>
        <dbReference type="ARBA" id="ARBA00023128"/>
    </source>
</evidence>
<name>A0ABD1AKR9_CARAN</name>
<evidence type="ECO:0000256" key="3">
    <source>
        <dbReference type="ARBA" id="ARBA00001936"/>
    </source>
</evidence>
<evidence type="ECO:0000256" key="12">
    <source>
        <dbReference type="ARBA" id="ARBA00022723"/>
    </source>
</evidence>
<keyword evidence="14" id="KW-0378">Hydrolase</keyword>
<dbReference type="PANTHER" id="PTHR12553:SF49">
    <property type="entry name" value="ZINC PHOSPHODIESTERASE ELAC PROTEIN 2"/>
    <property type="match status" value="1"/>
</dbReference>
<evidence type="ECO:0000256" key="6">
    <source>
        <dbReference type="ARBA" id="ARBA00004173"/>
    </source>
</evidence>
<evidence type="ECO:0000256" key="7">
    <source>
        <dbReference type="ARBA" id="ARBA00007823"/>
    </source>
</evidence>
<dbReference type="FunFam" id="3.60.15.10:FF:000037">
    <property type="entry name" value="tRNAse Z4"/>
    <property type="match status" value="1"/>
</dbReference>
<dbReference type="HAMAP" id="MF_01818">
    <property type="entry name" value="RNase_Z_BN"/>
    <property type="match status" value="1"/>
</dbReference>
<gene>
    <name evidence="23" type="ORF">V5N11_022984</name>
</gene>
<keyword evidence="17" id="KW-0460">Magnesium</keyword>
<reference evidence="23 24" key="1">
    <citation type="submission" date="2024-04" db="EMBL/GenBank/DDBJ databases">
        <title>Genome assembly C_amara_ONT_v2.</title>
        <authorList>
            <person name="Yant L."/>
            <person name="Moore C."/>
            <person name="Slenker M."/>
        </authorList>
    </citation>
    <scope>NUCLEOTIDE SEQUENCE [LARGE SCALE GENOMIC DNA]</scope>
    <source>
        <tissue evidence="23">Leaf</tissue>
    </source>
</reference>
<keyword evidence="19" id="KW-0496">Mitochondrion</keyword>
<comment type="cofactor">
    <cofactor evidence="4">
        <name>Mg(2+)</name>
        <dbReference type="ChEBI" id="CHEBI:18420"/>
    </cofactor>
</comment>
<evidence type="ECO:0000256" key="11">
    <source>
        <dbReference type="ARBA" id="ARBA00022722"/>
    </source>
</evidence>
<dbReference type="AlphaFoldDB" id="A0ABD1AKR9"/>
<dbReference type="InterPro" id="IPR013471">
    <property type="entry name" value="RNase_Z/BN"/>
</dbReference>
<evidence type="ECO:0000256" key="1">
    <source>
        <dbReference type="ARBA" id="ARBA00000402"/>
    </source>
</evidence>
<evidence type="ECO:0000256" key="10">
    <source>
        <dbReference type="ARBA" id="ARBA00022694"/>
    </source>
</evidence>
<dbReference type="FunFam" id="3.60.15.10:FF:000052">
    <property type="entry name" value="tRNAse Z TRZ4, mitochondrial"/>
    <property type="match status" value="1"/>
</dbReference>
<dbReference type="Gene3D" id="3.60.15.10">
    <property type="entry name" value="Ribonuclease Z/Hydroxyacylglutathione hydrolase-like"/>
    <property type="match status" value="2"/>
</dbReference>
<organism evidence="23 24">
    <name type="scientific">Cardamine amara subsp. amara</name>
    <dbReference type="NCBI Taxonomy" id="228776"/>
    <lineage>
        <taxon>Eukaryota</taxon>
        <taxon>Viridiplantae</taxon>
        <taxon>Streptophyta</taxon>
        <taxon>Embryophyta</taxon>
        <taxon>Tracheophyta</taxon>
        <taxon>Spermatophyta</taxon>
        <taxon>Magnoliopsida</taxon>
        <taxon>eudicotyledons</taxon>
        <taxon>Gunneridae</taxon>
        <taxon>Pentapetalae</taxon>
        <taxon>rosids</taxon>
        <taxon>malvids</taxon>
        <taxon>Brassicales</taxon>
        <taxon>Brassicaceae</taxon>
        <taxon>Cardamineae</taxon>
        <taxon>Cardamine</taxon>
    </lineage>
</organism>
<comment type="catalytic activity">
    <reaction evidence="1">
        <text>Endonucleolytic cleavage of RNA, removing extra 3' nucleotides from tRNA precursor, generating 3' termini of tRNAs. A 3'-hydroxy group is left at the tRNA terminus and a 5'-phosphoryl group is left at the trailer molecule.</text>
        <dbReference type="EC" id="3.1.26.11"/>
    </reaction>
</comment>
<evidence type="ECO:0000313" key="23">
    <source>
        <dbReference type="EMBL" id="KAL1199456.1"/>
    </source>
</evidence>
<evidence type="ECO:0000256" key="8">
    <source>
        <dbReference type="ARBA" id="ARBA00011738"/>
    </source>
</evidence>
<dbReference type="InterPro" id="IPR027794">
    <property type="entry name" value="tRNase_Z_dom"/>
</dbReference>
<evidence type="ECO:0000259" key="22">
    <source>
        <dbReference type="Pfam" id="PF13691"/>
    </source>
</evidence>
<evidence type="ECO:0000256" key="14">
    <source>
        <dbReference type="ARBA" id="ARBA00022801"/>
    </source>
</evidence>
<dbReference type="GO" id="GO:0005739">
    <property type="term" value="C:mitochondrion"/>
    <property type="evidence" value="ECO:0007669"/>
    <property type="project" value="UniProtKB-SubCell"/>
</dbReference>
<dbReference type="InterPro" id="IPR036866">
    <property type="entry name" value="RibonucZ/Hydroxyglut_hydro"/>
</dbReference>
<comment type="subcellular location">
    <subcellularLocation>
        <location evidence="6">Mitochondrion</location>
    </subcellularLocation>
</comment>
<evidence type="ECO:0000256" key="21">
    <source>
        <dbReference type="SAM" id="MobiDB-lite"/>
    </source>
</evidence>
<dbReference type="EC" id="3.1.26.11" evidence="9"/>
<comment type="caution">
    <text evidence="23">The sequence shown here is derived from an EMBL/GenBank/DDBJ whole genome shotgun (WGS) entry which is preliminary data.</text>
</comment>
<keyword evidence="24" id="KW-1185">Reference proteome</keyword>
<feature type="region of interest" description="Disordered" evidence="21">
    <location>
        <begin position="40"/>
        <end position="81"/>
    </location>
</feature>
<dbReference type="CDD" id="cd07718">
    <property type="entry name" value="RNaseZ_ELAC1_ELAC2-C-term-like_MBL-fold"/>
    <property type="match status" value="1"/>
</dbReference>
<evidence type="ECO:0000256" key="17">
    <source>
        <dbReference type="ARBA" id="ARBA00022842"/>
    </source>
</evidence>
<comment type="similarity">
    <text evidence="7">Belongs to the RNase Z family.</text>
</comment>
<proteinExistence type="inferred from homology"/>
<keyword evidence="11" id="KW-0540">Nuclease</keyword>
<accession>A0ABD1AKR9</accession>
<evidence type="ECO:0000256" key="18">
    <source>
        <dbReference type="ARBA" id="ARBA00022946"/>
    </source>
</evidence>
<dbReference type="Pfam" id="PF23023">
    <property type="entry name" value="Anti-Pycsar_Apyc1"/>
    <property type="match status" value="1"/>
</dbReference>
<comment type="subunit">
    <text evidence="8">Homodimer.</text>
</comment>
<keyword evidence="20" id="KW-0464">Manganese</keyword>
<evidence type="ECO:0000256" key="4">
    <source>
        <dbReference type="ARBA" id="ARBA00001946"/>
    </source>
</evidence>
<keyword evidence="18" id="KW-0809">Transit peptide</keyword>
<feature type="domain" description="tRNase Z endonuclease" evidence="22">
    <location>
        <begin position="129"/>
        <end position="185"/>
    </location>
</feature>
<evidence type="ECO:0000256" key="9">
    <source>
        <dbReference type="ARBA" id="ARBA00012477"/>
    </source>
</evidence>
<keyword evidence="12" id="KW-0479">Metal-binding</keyword>
<evidence type="ECO:0000256" key="16">
    <source>
        <dbReference type="ARBA" id="ARBA00022837"/>
    </source>
</evidence>
<dbReference type="PANTHER" id="PTHR12553">
    <property type="entry name" value="ZINC PHOSPHODIESTERASE ELAC PROTEIN 2"/>
    <property type="match status" value="1"/>
</dbReference>
<protein>
    <recommendedName>
        <fullName evidence="9">ribonuclease Z</fullName>
        <ecNumber evidence="9">3.1.26.11</ecNumber>
    </recommendedName>
</protein>
<keyword evidence="10" id="KW-0819">tRNA processing</keyword>
<keyword evidence="13" id="KW-0255">Endonuclease</keyword>